<dbReference type="InterPro" id="IPR012551">
    <property type="entry name" value="DUF1707_SHOCT-like"/>
</dbReference>
<dbReference type="AlphaFoldDB" id="A0A7W3LPZ5"/>
<gene>
    <name evidence="4" type="ORF">HNR61_003846</name>
</gene>
<feature type="domain" description="DUF1707" evidence="2">
    <location>
        <begin position="31"/>
        <end position="83"/>
    </location>
</feature>
<dbReference type="Pfam" id="PF08044">
    <property type="entry name" value="DUF1707"/>
    <property type="match status" value="1"/>
</dbReference>
<dbReference type="EMBL" id="JACJIA010000004">
    <property type="protein sequence ID" value="MBA8952206.1"/>
    <property type="molecule type" value="Genomic_DNA"/>
</dbReference>
<evidence type="ECO:0008006" key="6">
    <source>
        <dbReference type="Google" id="ProtNLM"/>
    </source>
</evidence>
<feature type="compositionally biased region" description="Low complexity" evidence="1">
    <location>
        <begin position="1"/>
        <end position="12"/>
    </location>
</feature>
<sequence length="227" mass="24484">MSQPTPQQGRPSVPVPPPDPARPPQPRAASVRASDAEREAVVERLRVASVEGRLTFEELTERTEAAYLAVTRGDLEGVVADLPALGAPGATPAPPQIRRRFTSIMGDVRERLSGRVDQELEVLAVMGDVVLDLRGAQVPTGEVSVVATSVMGDVKVIVPDGVAVELTGYAVMGDRRVRVREPRPGARVPVVRVRAHAVMGDVQIVDDEHHAPLRRALSGWWEGRKSQ</sequence>
<comment type="caution">
    <text evidence="4">The sequence shown here is derived from an EMBL/GenBank/DDBJ whole genome shotgun (WGS) entry which is preliminary data.</text>
</comment>
<evidence type="ECO:0000259" key="3">
    <source>
        <dbReference type="Pfam" id="PF09922"/>
    </source>
</evidence>
<evidence type="ECO:0000259" key="2">
    <source>
        <dbReference type="Pfam" id="PF08044"/>
    </source>
</evidence>
<reference evidence="4 5" key="1">
    <citation type="submission" date="2020-08" db="EMBL/GenBank/DDBJ databases">
        <title>Genomic Encyclopedia of Type Strains, Phase IV (KMG-IV): sequencing the most valuable type-strain genomes for metagenomic binning, comparative biology and taxonomic classification.</title>
        <authorList>
            <person name="Goeker M."/>
        </authorList>
    </citation>
    <scope>NUCLEOTIDE SEQUENCE [LARGE SCALE GENOMIC DNA]</scope>
    <source>
        <strain evidence="4 5">DSM 44197</strain>
    </source>
</reference>
<dbReference type="RefSeq" id="WP_182844461.1">
    <property type="nucleotide sequence ID" value="NZ_BAAALP010000018.1"/>
</dbReference>
<proteinExistence type="predicted"/>
<keyword evidence="5" id="KW-1185">Reference proteome</keyword>
<feature type="compositionally biased region" description="Pro residues" evidence="1">
    <location>
        <begin position="13"/>
        <end position="26"/>
    </location>
</feature>
<feature type="region of interest" description="Disordered" evidence="1">
    <location>
        <begin position="1"/>
        <end position="36"/>
    </location>
</feature>
<dbReference type="Proteomes" id="UP000572680">
    <property type="component" value="Unassembled WGS sequence"/>
</dbReference>
<evidence type="ECO:0000313" key="4">
    <source>
        <dbReference type="EMBL" id="MBA8952206.1"/>
    </source>
</evidence>
<evidence type="ECO:0000313" key="5">
    <source>
        <dbReference type="Proteomes" id="UP000572680"/>
    </source>
</evidence>
<name>A0A7W3LPZ5_ACTNM</name>
<evidence type="ECO:0000256" key="1">
    <source>
        <dbReference type="SAM" id="MobiDB-lite"/>
    </source>
</evidence>
<organism evidence="4 5">
    <name type="scientific">Actinomadura namibiensis</name>
    <dbReference type="NCBI Taxonomy" id="182080"/>
    <lineage>
        <taxon>Bacteria</taxon>
        <taxon>Bacillati</taxon>
        <taxon>Actinomycetota</taxon>
        <taxon>Actinomycetes</taxon>
        <taxon>Streptosporangiales</taxon>
        <taxon>Thermomonosporaceae</taxon>
        <taxon>Actinomadura</taxon>
    </lineage>
</organism>
<dbReference type="PANTHER" id="PTHR40763:SF4">
    <property type="entry name" value="DUF1707 DOMAIN-CONTAINING PROTEIN"/>
    <property type="match status" value="1"/>
</dbReference>
<dbReference type="Pfam" id="PF09922">
    <property type="entry name" value="LiaF-like_C"/>
    <property type="match status" value="1"/>
</dbReference>
<dbReference type="InterPro" id="IPR024425">
    <property type="entry name" value="LiaF-like_C"/>
</dbReference>
<protein>
    <recommendedName>
        <fullName evidence="6">Cell wall-active antibiotics response LiaF-like C-terminal domain-containing protein</fullName>
    </recommendedName>
</protein>
<feature type="domain" description="Cell wall-active antibiotics response LiaF-like C-terminal" evidence="3">
    <location>
        <begin position="119"/>
        <end position="177"/>
    </location>
</feature>
<accession>A0A7W3LPZ5</accession>
<dbReference type="PANTHER" id="PTHR40763">
    <property type="entry name" value="MEMBRANE PROTEIN-RELATED"/>
    <property type="match status" value="1"/>
</dbReference>